<organism evidence="1 2">
    <name type="scientific">Chlorella ohadii</name>
    <dbReference type="NCBI Taxonomy" id="2649997"/>
    <lineage>
        <taxon>Eukaryota</taxon>
        <taxon>Viridiplantae</taxon>
        <taxon>Chlorophyta</taxon>
        <taxon>core chlorophytes</taxon>
        <taxon>Trebouxiophyceae</taxon>
        <taxon>Chlorellales</taxon>
        <taxon>Chlorellaceae</taxon>
        <taxon>Chlorella clade</taxon>
        <taxon>Chlorella</taxon>
    </lineage>
</organism>
<gene>
    <name evidence="1" type="ORF">COHA_003413</name>
</gene>
<proteinExistence type="predicted"/>
<evidence type="ECO:0000313" key="2">
    <source>
        <dbReference type="Proteomes" id="UP001205105"/>
    </source>
</evidence>
<accession>A0AAD5H3U6</accession>
<name>A0AAD5H3U6_9CHLO</name>
<protein>
    <submittedName>
        <fullName evidence="1">Uncharacterized protein</fullName>
    </submittedName>
</protein>
<dbReference type="AlphaFoldDB" id="A0AAD5H3U6"/>
<comment type="caution">
    <text evidence="1">The sequence shown here is derived from an EMBL/GenBank/DDBJ whole genome shotgun (WGS) entry which is preliminary data.</text>
</comment>
<evidence type="ECO:0000313" key="1">
    <source>
        <dbReference type="EMBL" id="KAI7842901.1"/>
    </source>
</evidence>
<sequence length="234" mass="23499">MQALTAPINGPIIVRPSLHRKKSQLGFAKAADRDAAAVAAAAAAVLAVVPPETWLIPAVQALNGTSADAAQQERNTASSPATLAAGSAADLESTTAFAAAVDAAAAKLSLSLDFELTPDEAQWLVLAPALPECPAPVPSPAPAPEQPAITAACCASQQTAAAPAPNTKSPPASPLAALRRGLRRLAGGLRRRLAAAACMARPATLECGGCPGRRLGNASSGASAEWTVTHVNWS</sequence>
<dbReference type="EMBL" id="JADXDR010000046">
    <property type="protein sequence ID" value="KAI7842901.1"/>
    <property type="molecule type" value="Genomic_DNA"/>
</dbReference>
<dbReference type="Proteomes" id="UP001205105">
    <property type="component" value="Unassembled WGS sequence"/>
</dbReference>
<reference evidence="1" key="1">
    <citation type="submission" date="2020-11" db="EMBL/GenBank/DDBJ databases">
        <title>Chlorella ohadii genome sequencing and assembly.</title>
        <authorList>
            <person name="Murik O."/>
            <person name="Treves H."/>
            <person name="Kedem I."/>
            <person name="Shotland Y."/>
            <person name="Kaplan A."/>
        </authorList>
    </citation>
    <scope>NUCLEOTIDE SEQUENCE</scope>
    <source>
        <strain evidence="1">1</strain>
    </source>
</reference>
<keyword evidence="2" id="KW-1185">Reference proteome</keyword>